<protein>
    <submittedName>
        <fullName evidence="1">Uncharacterized protein</fullName>
    </submittedName>
</protein>
<reference evidence="2" key="1">
    <citation type="journal article" date="2019" name="Int. J. Syst. Evol. Microbiol.">
        <title>The Global Catalogue of Microorganisms (GCM) 10K type strain sequencing project: providing services to taxonomists for standard genome sequencing and annotation.</title>
        <authorList>
            <consortium name="The Broad Institute Genomics Platform"/>
            <consortium name="The Broad Institute Genome Sequencing Center for Infectious Disease"/>
            <person name="Wu L."/>
            <person name="Ma J."/>
        </authorList>
    </citation>
    <scope>NUCLEOTIDE SEQUENCE [LARGE SCALE GENOMIC DNA]</scope>
    <source>
        <strain evidence="2">CCUG 57508</strain>
    </source>
</reference>
<comment type="caution">
    <text evidence="1">The sequence shown here is derived from an EMBL/GenBank/DDBJ whole genome shotgun (WGS) entry which is preliminary data.</text>
</comment>
<dbReference type="EMBL" id="JBHTKH010000016">
    <property type="protein sequence ID" value="MFD1056250.1"/>
    <property type="molecule type" value="Genomic_DNA"/>
</dbReference>
<name>A0ABW3N0B4_9MICO</name>
<accession>A0ABW3N0B4</accession>
<sequence length="74" mass="8222">MFSSRFMPCLECGASVDRTGTGGHECAPERRAEFQMFGLREEVAQLEAGIHRYLTTAAGRFASWLAAREVRGQI</sequence>
<gene>
    <name evidence="1" type="ORF">ACFQ2V_18210</name>
</gene>
<evidence type="ECO:0000313" key="2">
    <source>
        <dbReference type="Proteomes" id="UP001597046"/>
    </source>
</evidence>
<keyword evidence="2" id="KW-1185">Reference proteome</keyword>
<evidence type="ECO:0000313" key="1">
    <source>
        <dbReference type="EMBL" id="MFD1056250.1"/>
    </source>
</evidence>
<dbReference type="Proteomes" id="UP001597046">
    <property type="component" value="Unassembled WGS sequence"/>
</dbReference>
<dbReference type="RefSeq" id="WP_386054305.1">
    <property type="nucleotide sequence ID" value="NZ_JBHTKH010000016.1"/>
</dbReference>
<proteinExistence type="predicted"/>
<organism evidence="1 2">
    <name type="scientific">Terrabacter terrigena</name>
    <dbReference type="NCBI Taxonomy" id="574718"/>
    <lineage>
        <taxon>Bacteria</taxon>
        <taxon>Bacillati</taxon>
        <taxon>Actinomycetota</taxon>
        <taxon>Actinomycetes</taxon>
        <taxon>Micrococcales</taxon>
        <taxon>Intrasporangiaceae</taxon>
        <taxon>Terrabacter</taxon>
    </lineage>
</organism>